<dbReference type="InterPro" id="IPR013813">
    <property type="entry name" value="Endoribo_LPSP/chorism_mut-like"/>
</dbReference>
<organism evidence="1 2">
    <name type="scientific">Pseudooceanicola albus</name>
    <dbReference type="NCBI Taxonomy" id="2692189"/>
    <lineage>
        <taxon>Bacteria</taxon>
        <taxon>Pseudomonadati</taxon>
        <taxon>Pseudomonadota</taxon>
        <taxon>Alphaproteobacteria</taxon>
        <taxon>Rhodobacterales</taxon>
        <taxon>Paracoccaceae</taxon>
        <taxon>Pseudooceanicola</taxon>
    </lineage>
</organism>
<name>A0A6L7G1W4_9RHOB</name>
<sequence length="158" mass="16023">MMATREAITRGLLRLGLAAEVPAPRGGYAPALTGAGLIFTAGQLSRLDGGLISGALHGDHDISRGRQAAEICAGRCLAAAASALPDGAGITGVLQMRGFVNSLPGFTAHSRVLDAASVVLEAVLAEPCRFVRTAVGVPSPPDNGTCEVECIFTFAIAP</sequence>
<dbReference type="EMBL" id="WUMU01000006">
    <property type="protein sequence ID" value="MXN17722.1"/>
    <property type="molecule type" value="Genomic_DNA"/>
</dbReference>
<dbReference type="RefSeq" id="WP_160893341.1">
    <property type="nucleotide sequence ID" value="NZ_WUMU01000006.1"/>
</dbReference>
<gene>
    <name evidence="1" type="ORF">GR170_07750</name>
</gene>
<protein>
    <submittedName>
        <fullName evidence="1">RidA family protein</fullName>
    </submittedName>
</protein>
<dbReference type="CDD" id="cd02199">
    <property type="entry name" value="YjgF_YER057c_UK114_like_1"/>
    <property type="match status" value="1"/>
</dbReference>
<dbReference type="Pfam" id="PF01042">
    <property type="entry name" value="Ribonuc_L-PSP"/>
    <property type="match status" value="1"/>
</dbReference>
<dbReference type="InterPro" id="IPR035959">
    <property type="entry name" value="RutC-like_sf"/>
</dbReference>
<dbReference type="SUPFAM" id="SSF55298">
    <property type="entry name" value="YjgF-like"/>
    <property type="match status" value="1"/>
</dbReference>
<dbReference type="Proteomes" id="UP000477911">
    <property type="component" value="Unassembled WGS sequence"/>
</dbReference>
<keyword evidence="2" id="KW-1185">Reference proteome</keyword>
<dbReference type="AlphaFoldDB" id="A0A6L7G1W4"/>
<dbReference type="InterPro" id="IPR006175">
    <property type="entry name" value="YjgF/YER057c/UK114"/>
</dbReference>
<comment type="caution">
    <text evidence="1">The sequence shown here is derived from an EMBL/GenBank/DDBJ whole genome shotgun (WGS) entry which is preliminary data.</text>
</comment>
<proteinExistence type="predicted"/>
<accession>A0A6L7G1W4</accession>
<dbReference type="Gene3D" id="3.30.1330.40">
    <property type="entry name" value="RutC-like"/>
    <property type="match status" value="1"/>
</dbReference>
<dbReference type="PANTHER" id="PTHR43760">
    <property type="entry name" value="ENDORIBONUCLEASE-RELATED"/>
    <property type="match status" value="1"/>
</dbReference>
<evidence type="ECO:0000313" key="1">
    <source>
        <dbReference type="EMBL" id="MXN17722.1"/>
    </source>
</evidence>
<evidence type="ECO:0000313" key="2">
    <source>
        <dbReference type="Proteomes" id="UP000477911"/>
    </source>
</evidence>
<reference evidence="1 2" key="1">
    <citation type="submission" date="2019-12" db="EMBL/GenBank/DDBJ databases">
        <authorList>
            <person name="Li M."/>
        </authorList>
    </citation>
    <scope>NUCLEOTIDE SEQUENCE [LARGE SCALE GENOMIC DNA]</scope>
    <source>
        <strain evidence="1 2">GBMRC 2024</strain>
    </source>
</reference>
<dbReference type="PANTHER" id="PTHR43760:SF1">
    <property type="entry name" value="ENDORIBONUCLEASE L-PSP_CHORISMATE MUTASE-LIKE DOMAIN-CONTAINING PROTEIN"/>
    <property type="match status" value="1"/>
</dbReference>